<feature type="region of interest" description="Disordered" evidence="2">
    <location>
        <begin position="1"/>
        <end position="24"/>
    </location>
</feature>
<evidence type="ECO:0000256" key="2">
    <source>
        <dbReference type="SAM" id="MobiDB-lite"/>
    </source>
</evidence>
<protein>
    <submittedName>
        <fullName evidence="3">Uncharacterized protein</fullName>
    </submittedName>
</protein>
<feature type="coiled-coil region" evidence="1">
    <location>
        <begin position="302"/>
        <end position="329"/>
    </location>
</feature>
<dbReference type="Gramene" id="LPERR04G18980.1">
    <property type="protein sequence ID" value="LPERR04G18980.1"/>
    <property type="gene ID" value="LPERR04G18980"/>
</dbReference>
<keyword evidence="1" id="KW-0175">Coiled coil</keyword>
<organism evidence="3 4">
    <name type="scientific">Leersia perrieri</name>
    <dbReference type="NCBI Taxonomy" id="77586"/>
    <lineage>
        <taxon>Eukaryota</taxon>
        <taxon>Viridiplantae</taxon>
        <taxon>Streptophyta</taxon>
        <taxon>Embryophyta</taxon>
        <taxon>Tracheophyta</taxon>
        <taxon>Spermatophyta</taxon>
        <taxon>Magnoliopsida</taxon>
        <taxon>Liliopsida</taxon>
        <taxon>Poales</taxon>
        <taxon>Poaceae</taxon>
        <taxon>BOP clade</taxon>
        <taxon>Oryzoideae</taxon>
        <taxon>Oryzeae</taxon>
        <taxon>Oryzinae</taxon>
        <taxon>Leersia</taxon>
    </lineage>
</organism>
<dbReference type="AlphaFoldDB" id="A0A0D9W8Q6"/>
<reference evidence="4" key="2">
    <citation type="submission" date="2013-12" db="EMBL/GenBank/DDBJ databases">
        <authorList>
            <person name="Yu Y."/>
            <person name="Lee S."/>
            <person name="de Baynast K."/>
            <person name="Wissotski M."/>
            <person name="Liu L."/>
            <person name="Talag J."/>
            <person name="Goicoechea J."/>
            <person name="Angelova A."/>
            <person name="Jetty R."/>
            <person name="Kudrna D."/>
            <person name="Golser W."/>
            <person name="Rivera L."/>
            <person name="Zhang J."/>
            <person name="Wing R."/>
        </authorList>
    </citation>
    <scope>NUCLEOTIDE SEQUENCE</scope>
</reference>
<accession>A0A0D9W8Q6</accession>
<evidence type="ECO:0000313" key="3">
    <source>
        <dbReference type="EnsemblPlants" id="LPERR04G18980.1"/>
    </source>
</evidence>
<reference evidence="3 4" key="1">
    <citation type="submission" date="2012-08" db="EMBL/GenBank/DDBJ databases">
        <title>Oryza genome evolution.</title>
        <authorList>
            <person name="Wing R.A."/>
        </authorList>
    </citation>
    <scope>NUCLEOTIDE SEQUENCE</scope>
</reference>
<feature type="region of interest" description="Disordered" evidence="2">
    <location>
        <begin position="333"/>
        <end position="398"/>
    </location>
</feature>
<keyword evidence="4" id="KW-1185">Reference proteome</keyword>
<feature type="region of interest" description="Disordered" evidence="2">
    <location>
        <begin position="152"/>
        <end position="194"/>
    </location>
</feature>
<evidence type="ECO:0000256" key="1">
    <source>
        <dbReference type="SAM" id="Coils"/>
    </source>
</evidence>
<dbReference type="Proteomes" id="UP000032180">
    <property type="component" value="Chromosome 4"/>
</dbReference>
<reference evidence="3" key="3">
    <citation type="submission" date="2015-04" db="UniProtKB">
        <authorList>
            <consortium name="EnsemblPlants"/>
        </authorList>
    </citation>
    <scope>IDENTIFICATION</scope>
</reference>
<evidence type="ECO:0000313" key="4">
    <source>
        <dbReference type="Proteomes" id="UP000032180"/>
    </source>
</evidence>
<feature type="compositionally biased region" description="Low complexity" evidence="2">
    <location>
        <begin position="349"/>
        <end position="364"/>
    </location>
</feature>
<feature type="compositionally biased region" description="Polar residues" evidence="2">
    <location>
        <begin position="389"/>
        <end position="398"/>
    </location>
</feature>
<proteinExistence type="predicted"/>
<name>A0A0D9W8Q6_9ORYZ</name>
<sequence length="398" mass="42461">MDRKKRKISDPDGDNAGHTPEARFPLERLSDSAFVWDLEAGGSTLGQHDGYLLQHVVAAAVPPPNIGEGMAMAPVGVLHGGTDQKMGTPDLQHRHDGYLQDVTAAAAAAHIGEGTAMAPDQGMGTPALQSMEGQLPFVNSPNRSLLQRAETGMGAALSPPAAPWNAGTSLMTSPRHDATAPMAAGEESGGRGDRVIADPTNCLVQSDAIITVETKQIMELAVARLVAEQGRQAAEQREQQVRVAARQREQQVLAVAQQQAQARLGAEQEVLRIQGIAAAEKQSRLAAEREKQQVVAITEKKVRSLQLKVAFQEHQLQAEKSQRQAIEREIEAAMPEAQPGNVVGVEDTASSAAAPPGRSPSPARQTTTPTRMWAEKGSTSKQMLRKAAQPNQKEQPTT</sequence>
<dbReference type="EnsemblPlants" id="LPERR04G18980.1">
    <property type="protein sequence ID" value="LPERR04G18980.1"/>
    <property type="gene ID" value="LPERR04G18980"/>
</dbReference>
<dbReference type="HOGENOM" id="CLU_693299_0_0_1"/>